<protein>
    <recommendedName>
        <fullName evidence="8">Zn(2)-C6 fungal-type domain-containing protein</fullName>
    </recommendedName>
</protein>
<evidence type="ECO:0000256" key="6">
    <source>
        <dbReference type="ARBA" id="ARBA00023242"/>
    </source>
</evidence>
<gene>
    <name evidence="9" type="ORF">PENSOL_c009G11408</name>
</gene>
<dbReference type="EMBL" id="MDYO01000009">
    <property type="protein sequence ID" value="OQD98482.1"/>
    <property type="molecule type" value="Genomic_DNA"/>
</dbReference>
<dbReference type="SUPFAM" id="SSF57701">
    <property type="entry name" value="Zn2/Cys6 DNA-binding domain"/>
    <property type="match status" value="1"/>
</dbReference>
<evidence type="ECO:0000256" key="5">
    <source>
        <dbReference type="ARBA" id="ARBA00023163"/>
    </source>
</evidence>
<dbReference type="PANTHER" id="PTHR47660">
    <property type="entry name" value="TRANSCRIPTION FACTOR WITH C2H2 AND ZN(2)-CYS(6) DNA BINDING DOMAIN (EUROFUNG)-RELATED-RELATED"/>
    <property type="match status" value="1"/>
</dbReference>
<sequence length="858" mass="95173">MSQLTPPTCAPVDSILACVHCARSKAKCDRKVPCSRCRVKKLSCQTRVPQRGQGRSSVNNKSKPLPPTNTNENSYTVDSEPVTSTTDGGPKTTSQHHPTGNGLYMDWSHSAIHKWARNRPENTSEAEQAEQADLLARFLAAAPRVDESYPPNLSLSSRLMPGILGITDDFDFVVPTRVPSPAAQLPDLSGTSSWNLAFSISPGMVARSTNDDGDDLMDDYLPAPSLFPSLEGSLPDYDQLHTLDGWPLFQCNPITPSSACAPTAANHVRNLDSLLRGGNIPIQQCPAVDSHIAVESLLVSTRENLIAVLQWLCTEAQGLYGLRGQDNRIPGCSVPSIMTLPSPTVLDSLLKAYLTSYEPYYPFISTMSLNQHMKGRCINLSSMRICLMLAGGSMTAGAGEACMQLAHGLLEICRISLRNLTERNVILALDHEFSQCALLNLLVSAWSGDKWQMDTAYCQRSMFLEIHLKAKQHDDRQAQVARIESFDDVAQSWETWKEQERANRTTHAWLILDHEICLFQDAPSISLFPSTSLNIPIPSMDAAWRAQSAKHWIEQMPSPSGQVTIPPSLGEWIVWFSETTYFSATVHISPITLRLLLCHLQNQVFQLRSTMGTVAGRGSTPKGPQHMSIVLLSVQVQTVQELLHKWYELAKIQPNETATLATASNMMLYHLIMLNVIVSFPEIERLARSDRNSEGVSKKPSHTKHAYHLENPRQIYFHCGQVLRHIRSVPEPVRPPWWAGAVYRVALITWANGMVCADGDDAQNRKNMDTQTTVALDMLTPDHASIVSYLNNEAVIPVYADLNGAKVPLDNSVGILQHFARFLHTEINTKFTFGVQRKLLTMARRWEGGATQNLSFAI</sequence>
<comment type="caution">
    <text evidence="9">The sequence shown here is derived from an EMBL/GenBank/DDBJ whole genome shotgun (WGS) entry which is preliminary data.</text>
</comment>
<evidence type="ECO:0000313" key="9">
    <source>
        <dbReference type="EMBL" id="OQD98482.1"/>
    </source>
</evidence>
<dbReference type="GO" id="GO:0000981">
    <property type="term" value="F:DNA-binding transcription factor activity, RNA polymerase II-specific"/>
    <property type="evidence" value="ECO:0007669"/>
    <property type="project" value="InterPro"/>
</dbReference>
<keyword evidence="3" id="KW-0805">Transcription regulation</keyword>
<feature type="region of interest" description="Disordered" evidence="7">
    <location>
        <begin position="45"/>
        <end position="103"/>
    </location>
</feature>
<dbReference type="Pfam" id="PF00172">
    <property type="entry name" value="Zn_clus"/>
    <property type="match status" value="1"/>
</dbReference>
<evidence type="ECO:0000256" key="1">
    <source>
        <dbReference type="ARBA" id="ARBA00022723"/>
    </source>
</evidence>
<evidence type="ECO:0000256" key="3">
    <source>
        <dbReference type="ARBA" id="ARBA00023015"/>
    </source>
</evidence>
<keyword evidence="2" id="KW-0862">Zinc</keyword>
<dbReference type="GO" id="GO:0008270">
    <property type="term" value="F:zinc ion binding"/>
    <property type="evidence" value="ECO:0007669"/>
    <property type="project" value="InterPro"/>
</dbReference>
<proteinExistence type="predicted"/>
<dbReference type="AlphaFoldDB" id="A0A1V6RBC9"/>
<evidence type="ECO:0000256" key="2">
    <source>
        <dbReference type="ARBA" id="ARBA00022833"/>
    </source>
</evidence>
<dbReference type="PROSITE" id="PS50048">
    <property type="entry name" value="ZN2_CY6_FUNGAL_2"/>
    <property type="match status" value="1"/>
</dbReference>
<evidence type="ECO:0000256" key="7">
    <source>
        <dbReference type="SAM" id="MobiDB-lite"/>
    </source>
</evidence>
<name>A0A1V6RBC9_9EURO</name>
<keyword evidence="10" id="KW-1185">Reference proteome</keyword>
<accession>A0A1V6RBC9</accession>
<feature type="domain" description="Zn(2)-C6 fungal-type" evidence="8">
    <location>
        <begin position="17"/>
        <end position="46"/>
    </location>
</feature>
<keyword evidence="6" id="KW-0539">Nucleus</keyword>
<dbReference type="GO" id="GO:0003677">
    <property type="term" value="F:DNA binding"/>
    <property type="evidence" value="ECO:0007669"/>
    <property type="project" value="UniProtKB-KW"/>
</dbReference>
<dbReference type="InterPro" id="IPR001138">
    <property type="entry name" value="Zn2Cys6_DnaBD"/>
</dbReference>
<dbReference type="Gene3D" id="4.10.240.10">
    <property type="entry name" value="Zn(2)-C6 fungal-type DNA-binding domain"/>
    <property type="match status" value="1"/>
</dbReference>
<reference evidence="10" key="1">
    <citation type="journal article" date="2017" name="Nat. Microbiol.">
        <title>Global analysis of biosynthetic gene clusters reveals vast potential of secondary metabolite production in Penicillium species.</title>
        <authorList>
            <person name="Nielsen J.C."/>
            <person name="Grijseels S."/>
            <person name="Prigent S."/>
            <person name="Ji B."/>
            <person name="Dainat J."/>
            <person name="Nielsen K.F."/>
            <person name="Frisvad J.C."/>
            <person name="Workman M."/>
            <person name="Nielsen J."/>
        </authorList>
    </citation>
    <scope>NUCLEOTIDE SEQUENCE [LARGE SCALE GENOMIC DNA]</scope>
    <source>
        <strain evidence="10">IBT 29525</strain>
    </source>
</reference>
<dbReference type="CDD" id="cd12148">
    <property type="entry name" value="fungal_TF_MHR"/>
    <property type="match status" value="1"/>
</dbReference>
<keyword evidence="1" id="KW-0479">Metal-binding</keyword>
<keyword evidence="5" id="KW-0804">Transcription</keyword>
<dbReference type="PROSITE" id="PS00463">
    <property type="entry name" value="ZN2_CY6_FUNGAL_1"/>
    <property type="match status" value="1"/>
</dbReference>
<dbReference type="SMART" id="SM00066">
    <property type="entry name" value="GAL4"/>
    <property type="match status" value="1"/>
</dbReference>
<dbReference type="PANTHER" id="PTHR47660:SF2">
    <property type="entry name" value="TRANSCRIPTION FACTOR WITH C2H2 AND ZN(2)-CYS(6) DNA BINDING DOMAIN (EUROFUNG)"/>
    <property type="match status" value="1"/>
</dbReference>
<dbReference type="STRING" id="60172.A0A1V6RBC9"/>
<evidence type="ECO:0000256" key="4">
    <source>
        <dbReference type="ARBA" id="ARBA00023125"/>
    </source>
</evidence>
<evidence type="ECO:0000259" key="8">
    <source>
        <dbReference type="PROSITE" id="PS50048"/>
    </source>
</evidence>
<dbReference type="InterPro" id="IPR036864">
    <property type="entry name" value="Zn2-C6_fun-type_DNA-bd_sf"/>
</dbReference>
<dbReference type="Proteomes" id="UP000191612">
    <property type="component" value="Unassembled WGS sequence"/>
</dbReference>
<feature type="compositionally biased region" description="Polar residues" evidence="7">
    <location>
        <begin position="45"/>
        <end position="98"/>
    </location>
</feature>
<evidence type="ECO:0000313" key="10">
    <source>
        <dbReference type="Proteomes" id="UP000191612"/>
    </source>
</evidence>
<keyword evidence="4" id="KW-0238">DNA-binding</keyword>
<organism evidence="9 10">
    <name type="scientific">Penicillium solitum</name>
    <dbReference type="NCBI Taxonomy" id="60172"/>
    <lineage>
        <taxon>Eukaryota</taxon>
        <taxon>Fungi</taxon>
        <taxon>Dikarya</taxon>
        <taxon>Ascomycota</taxon>
        <taxon>Pezizomycotina</taxon>
        <taxon>Eurotiomycetes</taxon>
        <taxon>Eurotiomycetidae</taxon>
        <taxon>Eurotiales</taxon>
        <taxon>Aspergillaceae</taxon>
        <taxon>Penicillium</taxon>
    </lineage>
</organism>
<dbReference type="CDD" id="cd00067">
    <property type="entry name" value="GAL4"/>
    <property type="match status" value="1"/>
</dbReference>